<protein>
    <submittedName>
        <fullName evidence="1">Uncharacterized protein</fullName>
    </submittedName>
</protein>
<evidence type="ECO:0000313" key="2">
    <source>
        <dbReference type="Proteomes" id="UP000276133"/>
    </source>
</evidence>
<comment type="caution">
    <text evidence="1">The sequence shown here is derived from an EMBL/GenBank/DDBJ whole genome shotgun (WGS) entry which is preliminary data.</text>
</comment>
<name>A0A3M7PPE6_BRAPC</name>
<dbReference type="AlphaFoldDB" id="A0A3M7PPE6"/>
<dbReference type="Proteomes" id="UP000276133">
    <property type="component" value="Unassembled WGS sequence"/>
</dbReference>
<keyword evidence="2" id="KW-1185">Reference proteome</keyword>
<gene>
    <name evidence="1" type="ORF">BpHYR1_045099</name>
</gene>
<accession>A0A3M7PPE6</accession>
<evidence type="ECO:0000313" key="1">
    <source>
        <dbReference type="EMBL" id="RNA00976.1"/>
    </source>
</evidence>
<proteinExistence type="predicted"/>
<organism evidence="1 2">
    <name type="scientific">Brachionus plicatilis</name>
    <name type="common">Marine rotifer</name>
    <name type="synonym">Brachionus muelleri</name>
    <dbReference type="NCBI Taxonomy" id="10195"/>
    <lineage>
        <taxon>Eukaryota</taxon>
        <taxon>Metazoa</taxon>
        <taxon>Spiralia</taxon>
        <taxon>Gnathifera</taxon>
        <taxon>Rotifera</taxon>
        <taxon>Eurotatoria</taxon>
        <taxon>Monogononta</taxon>
        <taxon>Pseudotrocha</taxon>
        <taxon>Ploima</taxon>
        <taxon>Brachionidae</taxon>
        <taxon>Brachionus</taxon>
    </lineage>
</organism>
<dbReference type="EMBL" id="REGN01009531">
    <property type="protein sequence ID" value="RNA00976.1"/>
    <property type="molecule type" value="Genomic_DNA"/>
</dbReference>
<reference evidence="1 2" key="1">
    <citation type="journal article" date="2018" name="Sci. Rep.">
        <title>Genomic signatures of local adaptation to the degree of environmental predictability in rotifers.</title>
        <authorList>
            <person name="Franch-Gras L."/>
            <person name="Hahn C."/>
            <person name="Garcia-Roger E.M."/>
            <person name="Carmona M.J."/>
            <person name="Serra M."/>
            <person name="Gomez A."/>
        </authorList>
    </citation>
    <scope>NUCLEOTIDE SEQUENCE [LARGE SCALE GENOMIC DNA]</scope>
    <source>
        <strain evidence="1">HYR1</strain>
    </source>
</reference>
<sequence length="94" mass="11127">MIDYFRFFSKCQLYLKHTVPFCSLVFTKIYIRFDWETTVVSLCFIYRTKISMNIPLERKRRPGRPKATTNALIRQPNETQVINDIDISSGEESV</sequence>